<keyword evidence="4" id="KW-0963">Cytoplasm</keyword>
<reference evidence="10 11" key="2">
    <citation type="submission" date="2015-10" db="EMBL/GenBank/DDBJ databases">
        <title>Draft Genome Sequence of Prosthecomicrobium hirschii ATCC 27832.</title>
        <authorList>
            <person name="Daniel J."/>
            <person name="Givan S.A."/>
            <person name="Brun Y.V."/>
            <person name="Brown P.J."/>
        </authorList>
    </citation>
    <scope>NUCLEOTIDE SEQUENCE [LARGE SCALE GENOMIC DNA]</scope>
    <source>
        <strain evidence="10 11">16</strain>
    </source>
</reference>
<feature type="compositionally biased region" description="Low complexity" evidence="7">
    <location>
        <begin position="164"/>
        <end position="177"/>
    </location>
</feature>
<comment type="PTM">
    <text evidence="4">Phosphorylated by CheA. Phosphorylation of the N-terminal regulatory domain activates the methylesterase activity.</text>
</comment>
<keyword evidence="1 4" id="KW-0145">Chemotaxis</keyword>
<dbReference type="HAMAP" id="MF_00099">
    <property type="entry name" value="CheB_chemtxs"/>
    <property type="match status" value="1"/>
</dbReference>
<dbReference type="PANTHER" id="PTHR42872:SF3">
    <property type="entry name" value="PROTEIN-GLUTAMATE METHYLESTERASE_PROTEIN-GLUTAMINE GLUTAMINASE 1"/>
    <property type="match status" value="1"/>
</dbReference>
<reference evidence="10 11" key="1">
    <citation type="submission" date="2015-09" db="EMBL/GenBank/DDBJ databases">
        <authorList>
            <person name="Jackson K.R."/>
            <person name="Lunt B.L."/>
            <person name="Fisher J.N.B."/>
            <person name="Gardner A.V."/>
            <person name="Bailey M.E."/>
            <person name="Deus L.M."/>
            <person name="Earl A.S."/>
            <person name="Gibby P.D."/>
            <person name="Hartmann K.A."/>
            <person name="Liu J.E."/>
            <person name="Manci A.M."/>
            <person name="Nielsen D.A."/>
            <person name="Solomon M.B."/>
            <person name="Breakwell D.P."/>
            <person name="Burnett S.H."/>
            <person name="Grose J.H."/>
        </authorList>
    </citation>
    <scope>NUCLEOTIDE SEQUENCE [LARGE SCALE GENOMIC DNA]</scope>
    <source>
        <strain evidence="10 11">16</strain>
    </source>
</reference>
<comment type="subcellular location">
    <subcellularLocation>
        <location evidence="4">Cytoplasm</location>
    </subcellularLocation>
</comment>
<evidence type="ECO:0000256" key="4">
    <source>
        <dbReference type="HAMAP-Rule" id="MF_00099"/>
    </source>
</evidence>
<dbReference type="GO" id="GO:0006935">
    <property type="term" value="P:chemotaxis"/>
    <property type="evidence" value="ECO:0007669"/>
    <property type="project" value="UniProtKB-UniRule"/>
</dbReference>
<dbReference type="PROSITE" id="PS50122">
    <property type="entry name" value="CHEB"/>
    <property type="match status" value="1"/>
</dbReference>
<comment type="caution">
    <text evidence="10">The sequence shown here is derived from an EMBL/GenBank/DDBJ whole genome shotgun (WGS) entry which is preliminary data.</text>
</comment>
<dbReference type="Proteomes" id="UP000048984">
    <property type="component" value="Unassembled WGS sequence"/>
</dbReference>
<evidence type="ECO:0000256" key="2">
    <source>
        <dbReference type="ARBA" id="ARBA00022801"/>
    </source>
</evidence>
<evidence type="ECO:0000256" key="3">
    <source>
        <dbReference type="ARBA" id="ARBA00048267"/>
    </source>
</evidence>
<feature type="modified residue" description="4-aspartylphosphate" evidence="4 6">
    <location>
        <position position="71"/>
    </location>
</feature>
<dbReference type="CDD" id="cd16432">
    <property type="entry name" value="CheB_Rec"/>
    <property type="match status" value="1"/>
</dbReference>
<comment type="catalytic activity">
    <reaction evidence="3 4">
        <text>[protein]-L-glutamate 5-O-methyl ester + H2O = L-glutamyl-[protein] + methanol + H(+)</text>
        <dbReference type="Rhea" id="RHEA:23236"/>
        <dbReference type="Rhea" id="RHEA-COMP:10208"/>
        <dbReference type="Rhea" id="RHEA-COMP:10311"/>
        <dbReference type="ChEBI" id="CHEBI:15377"/>
        <dbReference type="ChEBI" id="CHEBI:15378"/>
        <dbReference type="ChEBI" id="CHEBI:17790"/>
        <dbReference type="ChEBI" id="CHEBI:29973"/>
        <dbReference type="ChEBI" id="CHEBI:82795"/>
        <dbReference type="EC" id="3.1.1.61"/>
    </reaction>
</comment>
<dbReference type="AlphaFoldDB" id="A0A0P6VNI0"/>
<dbReference type="PANTHER" id="PTHR42872">
    <property type="entry name" value="PROTEIN-GLUTAMATE METHYLESTERASE/PROTEIN-GLUTAMINE GLUTAMINASE"/>
    <property type="match status" value="1"/>
</dbReference>
<evidence type="ECO:0000313" key="10">
    <source>
        <dbReference type="EMBL" id="KPL54394.1"/>
    </source>
</evidence>
<feature type="region of interest" description="Disordered" evidence="7">
    <location>
        <begin position="164"/>
        <end position="211"/>
    </location>
</feature>
<dbReference type="GO" id="GO:0050568">
    <property type="term" value="F:protein-glutamine glutaminase activity"/>
    <property type="evidence" value="ECO:0007669"/>
    <property type="project" value="UniProtKB-UniRule"/>
</dbReference>
<dbReference type="Pfam" id="PF00072">
    <property type="entry name" value="Response_reg"/>
    <property type="match status" value="1"/>
</dbReference>
<evidence type="ECO:0000256" key="1">
    <source>
        <dbReference type="ARBA" id="ARBA00022500"/>
    </source>
</evidence>
<evidence type="ECO:0000259" key="9">
    <source>
        <dbReference type="PROSITE" id="PS50122"/>
    </source>
</evidence>
<dbReference type="InterPro" id="IPR001789">
    <property type="entry name" value="Sig_transdc_resp-reg_receiver"/>
</dbReference>
<dbReference type="Gene3D" id="3.40.50.180">
    <property type="entry name" value="Methylesterase CheB, C-terminal domain"/>
    <property type="match status" value="1"/>
</dbReference>
<evidence type="ECO:0000256" key="6">
    <source>
        <dbReference type="PROSITE-ProRule" id="PRU00169"/>
    </source>
</evidence>
<dbReference type="CDD" id="cd17541">
    <property type="entry name" value="REC_CheB-like"/>
    <property type="match status" value="1"/>
</dbReference>
<keyword evidence="2 4" id="KW-0378">Hydrolase</keyword>
<dbReference type="RefSeq" id="WP_054360561.1">
    <property type="nucleotide sequence ID" value="NZ_LJYW01000001.1"/>
</dbReference>
<dbReference type="EC" id="3.1.1.61" evidence="4"/>
<evidence type="ECO:0000256" key="5">
    <source>
        <dbReference type="PROSITE-ProRule" id="PRU00050"/>
    </source>
</evidence>
<comment type="domain">
    <text evidence="4">Contains a C-terminal catalytic domain, and an N-terminal region which modulates catalytic activity.</text>
</comment>
<dbReference type="GO" id="GO:0008984">
    <property type="term" value="F:protein-glutamate methylesterase activity"/>
    <property type="evidence" value="ECO:0007669"/>
    <property type="project" value="UniProtKB-UniRule"/>
</dbReference>
<dbReference type="InterPro" id="IPR000673">
    <property type="entry name" value="Sig_transdc_resp-reg_Me-estase"/>
</dbReference>
<keyword evidence="11" id="KW-1185">Reference proteome</keyword>
<dbReference type="STRING" id="665126.ABB55_21030"/>
<accession>A0A0P6VNI0</accession>
<comment type="catalytic activity">
    <reaction evidence="4">
        <text>L-glutaminyl-[protein] + H2O = L-glutamyl-[protein] + NH4(+)</text>
        <dbReference type="Rhea" id="RHEA:16441"/>
        <dbReference type="Rhea" id="RHEA-COMP:10207"/>
        <dbReference type="Rhea" id="RHEA-COMP:10208"/>
        <dbReference type="ChEBI" id="CHEBI:15377"/>
        <dbReference type="ChEBI" id="CHEBI:28938"/>
        <dbReference type="ChEBI" id="CHEBI:29973"/>
        <dbReference type="ChEBI" id="CHEBI:30011"/>
        <dbReference type="EC" id="3.5.1.44"/>
    </reaction>
</comment>
<dbReference type="InterPro" id="IPR011006">
    <property type="entry name" value="CheY-like_superfamily"/>
</dbReference>
<feature type="domain" description="Response regulatory" evidence="8">
    <location>
        <begin position="20"/>
        <end position="138"/>
    </location>
</feature>
<sequence length="412" mass="42364">MPLPSAAASASGAAVTDPVRVMIVDDAVVVRGLIGRWIDEDPALAVVASHRNGRLAVGDVMRSNPDVVVLDVEMPEMDGLTALPLLLKQKPGLVVVVASTLTRRNAEISLKCLSLGAADYVPKPESNASVTTSPEFKAEIVQKVKTLGLRARQRAGRAVRLPEAAPAPGTRPTTAMAHAPQPQRTPFARPAAQPGRISATARPDGGKPGITTRAYSNVAPRVLLIGSSTGGPQALTKLFGEIGPAIGNLPVLVTQHMPATFTAILAEHLTKASGRRAAEGVHGEPLMPGRIYVAPGGKHMVIGKDGHDTVVQLNDLPPVNFCKPAVDPLFQSAVPLFGAAILSVVLTGMGHDGAAGAGVIAKAGGSVIAQDEESSVVWGMPGAVAQAGAASEILPLDQIGSKIIRILSGGRP</sequence>
<comment type="similarity">
    <text evidence="4">Belongs to the CheB family.</text>
</comment>
<name>A0A0P6VNI0_9HYPH</name>
<comment type="function">
    <text evidence="4">Involved in chemotaxis. Part of a chemotaxis signal transduction system that modulates chemotaxis in response to various stimuli. Catalyzes the demethylation of specific methylglutamate residues introduced into the chemoreceptors (methyl-accepting chemotaxis proteins or MCP) by CheR. Also mediates the irreversible deamidation of specific glutamine residues to glutamic acid.</text>
</comment>
<dbReference type="GO" id="GO:0005737">
    <property type="term" value="C:cytoplasm"/>
    <property type="evidence" value="ECO:0007669"/>
    <property type="project" value="UniProtKB-SubCell"/>
</dbReference>
<feature type="active site" evidence="4 5">
    <location>
        <position position="256"/>
    </location>
</feature>
<dbReference type="EMBL" id="LJYW01000001">
    <property type="protein sequence ID" value="KPL54394.1"/>
    <property type="molecule type" value="Genomic_DNA"/>
</dbReference>
<evidence type="ECO:0000256" key="7">
    <source>
        <dbReference type="SAM" id="MobiDB-lite"/>
    </source>
</evidence>
<dbReference type="SUPFAM" id="SSF52172">
    <property type="entry name" value="CheY-like"/>
    <property type="match status" value="1"/>
</dbReference>
<dbReference type="SMART" id="SM00448">
    <property type="entry name" value="REC"/>
    <property type="match status" value="1"/>
</dbReference>
<feature type="active site" evidence="4 5">
    <location>
        <position position="352"/>
    </location>
</feature>
<dbReference type="SUPFAM" id="SSF52738">
    <property type="entry name" value="Methylesterase CheB, C-terminal domain"/>
    <property type="match status" value="1"/>
</dbReference>
<organism evidence="10 11">
    <name type="scientific">Prosthecodimorpha hirschii</name>
    <dbReference type="NCBI Taxonomy" id="665126"/>
    <lineage>
        <taxon>Bacteria</taxon>
        <taxon>Pseudomonadati</taxon>
        <taxon>Pseudomonadota</taxon>
        <taxon>Alphaproteobacteria</taxon>
        <taxon>Hyphomicrobiales</taxon>
        <taxon>Ancalomicrobiaceae</taxon>
        <taxon>Prosthecodimorpha</taxon>
    </lineage>
</organism>
<proteinExistence type="inferred from homology"/>
<dbReference type="Gene3D" id="3.40.50.2300">
    <property type="match status" value="1"/>
</dbReference>
<dbReference type="InterPro" id="IPR035909">
    <property type="entry name" value="CheB_C"/>
</dbReference>
<keyword evidence="4 6" id="KW-0597">Phosphoprotein</keyword>
<feature type="active site" evidence="4 5">
    <location>
        <position position="228"/>
    </location>
</feature>
<dbReference type="PROSITE" id="PS50110">
    <property type="entry name" value="RESPONSE_REGULATORY"/>
    <property type="match status" value="1"/>
</dbReference>
<evidence type="ECO:0000313" key="11">
    <source>
        <dbReference type="Proteomes" id="UP000048984"/>
    </source>
</evidence>
<dbReference type="EC" id="3.5.1.44" evidence="4"/>
<evidence type="ECO:0000259" key="8">
    <source>
        <dbReference type="PROSITE" id="PS50110"/>
    </source>
</evidence>
<protein>
    <recommendedName>
        <fullName evidence="4">Protein-glutamate methylesterase/protein-glutamine glutaminase</fullName>
        <ecNumber evidence="4">3.1.1.61</ecNumber>
        <ecNumber evidence="4">3.5.1.44</ecNumber>
    </recommendedName>
</protein>
<dbReference type="GO" id="GO:0000156">
    <property type="term" value="F:phosphorelay response regulator activity"/>
    <property type="evidence" value="ECO:0007669"/>
    <property type="project" value="InterPro"/>
</dbReference>
<dbReference type="Pfam" id="PF01339">
    <property type="entry name" value="CheB_methylest"/>
    <property type="match status" value="1"/>
</dbReference>
<feature type="domain" description="CheB-type methylesterase" evidence="9">
    <location>
        <begin position="214"/>
        <end position="410"/>
    </location>
</feature>
<gene>
    <name evidence="4" type="primary">cheB</name>
    <name evidence="10" type="ORF">ABB55_21030</name>
</gene>
<dbReference type="NCBIfam" id="NF001965">
    <property type="entry name" value="PRK00742.1"/>
    <property type="match status" value="1"/>
</dbReference>
<dbReference type="InterPro" id="IPR008248">
    <property type="entry name" value="CheB-like"/>
</dbReference>